<evidence type="ECO:0008006" key="3">
    <source>
        <dbReference type="Google" id="ProtNLM"/>
    </source>
</evidence>
<accession>A0A4R6PPC7</accession>
<dbReference type="RefSeq" id="WP_243734383.1">
    <property type="nucleotide sequence ID" value="NZ_SNXI01000001.1"/>
</dbReference>
<protein>
    <recommendedName>
        <fullName evidence="3">ATPase</fullName>
    </recommendedName>
</protein>
<dbReference type="SUPFAM" id="SSF52540">
    <property type="entry name" value="P-loop containing nucleoside triphosphate hydrolases"/>
    <property type="match status" value="1"/>
</dbReference>
<name>A0A4R6PPC7_9GAMM</name>
<dbReference type="InterPro" id="IPR007413">
    <property type="entry name" value="YcjX-like"/>
</dbReference>
<comment type="caution">
    <text evidence="1">The sequence shown here is derived from an EMBL/GenBank/DDBJ whole genome shotgun (WGS) entry which is preliminary data.</text>
</comment>
<gene>
    <name evidence="1" type="ORF">DEU29_10199</name>
</gene>
<evidence type="ECO:0000313" key="2">
    <source>
        <dbReference type="Proteomes" id="UP000295531"/>
    </source>
</evidence>
<dbReference type="PANTHER" id="PTHR38605:SF1">
    <property type="entry name" value="ATPASE"/>
    <property type="match status" value="1"/>
</dbReference>
<dbReference type="PIRSF" id="PIRSF019381">
    <property type="entry name" value="YcjX"/>
    <property type="match status" value="1"/>
</dbReference>
<dbReference type="EMBL" id="SNXI01000001">
    <property type="protein sequence ID" value="TDP40555.1"/>
    <property type="molecule type" value="Genomic_DNA"/>
</dbReference>
<dbReference type="InterPro" id="IPR027417">
    <property type="entry name" value="P-loop_NTPase"/>
</dbReference>
<dbReference type="Proteomes" id="UP000295531">
    <property type="component" value="Unassembled WGS sequence"/>
</dbReference>
<sequence length="460" mass="52694">MSRTDKLTRKVSQRARDLVDRGLDRHIRLAVTGLSGAGKTALLTGMLEQLLYANDNPTLPYLNVHSQQRLHGVRLVPSPNWSVARFDYEAAINALTSEPSNWPQSTRDVAEIRVEINYKPSRGLASKLSDSRRLTLDLVDYPGEWLLDLPMLDQDYNDWSQQQSRLARQPLRSDIFADWHQRVENSIRNNDDIDKTLRRLANDYQQQLQRCKNEFGLYFLQPGRHLLPGELAGAPALDFFPWPSHLTMPESWRPVLESKYRYYQDKVIKPFYKEYFQNYNRQVVLVDVLSALQAGENALAELKLALNELMKSFDYGHNSLLKRLVAPQIDKVALVAAKADHVAPPQHANMRQLLAQLMQQSSQQLSFERIQYQLFATAGVAVSQSGERPDGTLVLDGYDDTGERVRIKAPQVPATWPSSQQWQQGFAYPRFHPHFSSGQSPLPHIRLDQLLEFLLGDKLR</sequence>
<dbReference type="AlphaFoldDB" id="A0A4R6PPC7"/>
<reference evidence="1 2" key="1">
    <citation type="submission" date="2019-03" db="EMBL/GenBank/DDBJ databases">
        <title>Freshwater and sediment microbial communities from various areas in North America, analyzing microbe dynamics in response to fracking.</title>
        <authorList>
            <person name="Lamendella R."/>
        </authorList>
    </citation>
    <scope>NUCLEOTIDE SEQUENCE [LARGE SCALE GENOMIC DNA]</scope>
    <source>
        <strain evidence="1 2">18_TX</strain>
    </source>
</reference>
<organism evidence="1 2">
    <name type="scientific">Idiomarina aquatica</name>
    <dbReference type="NCBI Taxonomy" id="1327752"/>
    <lineage>
        <taxon>Bacteria</taxon>
        <taxon>Pseudomonadati</taxon>
        <taxon>Pseudomonadota</taxon>
        <taxon>Gammaproteobacteria</taxon>
        <taxon>Alteromonadales</taxon>
        <taxon>Idiomarinaceae</taxon>
        <taxon>Idiomarina</taxon>
    </lineage>
</organism>
<dbReference type="PANTHER" id="PTHR38605">
    <property type="entry name" value="ATPASE-RELATED"/>
    <property type="match status" value="1"/>
</dbReference>
<evidence type="ECO:0000313" key="1">
    <source>
        <dbReference type="EMBL" id="TDP40555.1"/>
    </source>
</evidence>
<dbReference type="Pfam" id="PF04317">
    <property type="entry name" value="DUF463"/>
    <property type="match status" value="1"/>
</dbReference>
<keyword evidence="2" id="KW-1185">Reference proteome</keyword>
<proteinExistence type="predicted"/>